<reference evidence="3 4" key="1">
    <citation type="submission" date="2009-11" db="EMBL/GenBank/DDBJ databases">
        <title>Annotation of Allomyces macrogynus ATCC 38327.</title>
        <authorList>
            <consortium name="The Broad Institute Genome Sequencing Platform"/>
            <person name="Russ C."/>
            <person name="Cuomo C."/>
            <person name="Burger G."/>
            <person name="Gray M.W."/>
            <person name="Holland P.W.H."/>
            <person name="King N."/>
            <person name="Lang F.B.F."/>
            <person name="Roger A.J."/>
            <person name="Ruiz-Trillo I."/>
            <person name="Young S.K."/>
            <person name="Zeng Q."/>
            <person name="Gargeya S."/>
            <person name="Fitzgerald M."/>
            <person name="Haas B."/>
            <person name="Abouelleil A."/>
            <person name="Alvarado L."/>
            <person name="Arachchi H.M."/>
            <person name="Berlin A."/>
            <person name="Chapman S.B."/>
            <person name="Gearin G."/>
            <person name="Goldberg J."/>
            <person name="Griggs A."/>
            <person name="Gujja S."/>
            <person name="Hansen M."/>
            <person name="Heiman D."/>
            <person name="Howarth C."/>
            <person name="Larimer J."/>
            <person name="Lui A."/>
            <person name="MacDonald P.J.P."/>
            <person name="McCowen C."/>
            <person name="Montmayeur A."/>
            <person name="Murphy C."/>
            <person name="Neiman D."/>
            <person name="Pearson M."/>
            <person name="Priest M."/>
            <person name="Roberts A."/>
            <person name="Saif S."/>
            <person name="Shea T."/>
            <person name="Sisk P."/>
            <person name="Stolte C."/>
            <person name="Sykes S."/>
            <person name="Wortman J."/>
            <person name="Nusbaum C."/>
            <person name="Birren B."/>
        </authorList>
    </citation>
    <scope>NUCLEOTIDE SEQUENCE [LARGE SCALE GENOMIC DNA]</scope>
    <source>
        <strain evidence="3 4">ATCC 38327</strain>
    </source>
</reference>
<feature type="compositionally biased region" description="Basic residues" evidence="1">
    <location>
        <begin position="484"/>
        <end position="501"/>
    </location>
</feature>
<evidence type="ECO:0000313" key="4">
    <source>
        <dbReference type="Proteomes" id="UP000054350"/>
    </source>
</evidence>
<feature type="transmembrane region" description="Helical" evidence="2">
    <location>
        <begin position="416"/>
        <end position="446"/>
    </location>
</feature>
<organism evidence="3 4">
    <name type="scientific">Allomyces macrogynus (strain ATCC 38327)</name>
    <name type="common">Allomyces javanicus var. macrogynus</name>
    <dbReference type="NCBI Taxonomy" id="578462"/>
    <lineage>
        <taxon>Eukaryota</taxon>
        <taxon>Fungi</taxon>
        <taxon>Fungi incertae sedis</taxon>
        <taxon>Blastocladiomycota</taxon>
        <taxon>Blastocladiomycetes</taxon>
        <taxon>Blastocladiales</taxon>
        <taxon>Blastocladiaceae</taxon>
        <taxon>Allomyces</taxon>
    </lineage>
</organism>
<accession>A0A0L0SM90</accession>
<feature type="region of interest" description="Disordered" evidence="1">
    <location>
        <begin position="471"/>
        <end position="535"/>
    </location>
</feature>
<dbReference type="PANTHER" id="PTHR48148:SF3">
    <property type="entry name" value="KERATINOCYTE PROLINE-RICH PROTEIN"/>
    <property type="match status" value="1"/>
</dbReference>
<keyword evidence="2" id="KW-0812">Transmembrane</keyword>
<feature type="region of interest" description="Disordered" evidence="1">
    <location>
        <begin position="25"/>
        <end position="48"/>
    </location>
</feature>
<keyword evidence="4" id="KW-1185">Reference proteome</keyword>
<dbReference type="VEuPathDB" id="FungiDB:AMAG_08600"/>
<keyword evidence="2" id="KW-0472">Membrane</keyword>
<name>A0A0L0SM90_ALLM3</name>
<keyword evidence="2" id="KW-1133">Transmembrane helix</keyword>
<feature type="compositionally biased region" description="Basic and acidic residues" evidence="1">
    <location>
        <begin position="474"/>
        <end position="483"/>
    </location>
</feature>
<evidence type="ECO:0000256" key="1">
    <source>
        <dbReference type="SAM" id="MobiDB-lite"/>
    </source>
</evidence>
<feature type="region of interest" description="Disordered" evidence="1">
    <location>
        <begin position="120"/>
        <end position="154"/>
    </location>
</feature>
<evidence type="ECO:0000313" key="3">
    <source>
        <dbReference type="EMBL" id="KNE63475.1"/>
    </source>
</evidence>
<evidence type="ECO:0000256" key="2">
    <source>
        <dbReference type="SAM" id="Phobius"/>
    </source>
</evidence>
<gene>
    <name evidence="3" type="ORF">AMAG_08600</name>
</gene>
<protein>
    <submittedName>
        <fullName evidence="3">Uncharacterized protein</fullName>
    </submittedName>
</protein>
<dbReference type="Proteomes" id="UP000054350">
    <property type="component" value="Unassembled WGS sequence"/>
</dbReference>
<dbReference type="EMBL" id="GG745342">
    <property type="protein sequence ID" value="KNE63475.1"/>
    <property type="molecule type" value="Genomic_DNA"/>
</dbReference>
<dbReference type="PANTHER" id="PTHR48148">
    <property type="entry name" value="KERATINOCYTE PROLINE-RICH PROTEIN"/>
    <property type="match status" value="1"/>
</dbReference>
<sequence>MAASALLPPPTAPGVDPLLSNILTHHADDDIGGGNETESDVDLPGNRGDGVDVRLHRMTRTLESLIEDARSVLSSPAADEPPRRPVRNRVPTPTAGLPDAIDDEDLDLLDRYSSLSYRSSPHLRAHRDSAATIRGRPAVPSPASPPDGYHRASADNARPRSVLSMMSLPGQYPGAAPMRRRPVSPVYPLRGSAGSYIDGDDGDQLLDARSDDSITPSESPSGYFRYYRQQLAAQQQQMRDWQPTPPPPQPPQPQPQYYPAPSPVPAPAPLPRAAASTLSYRPVPSHLSARPATPIAIQDVPMLMDDVGEMQFPRRMMDQAADLVAAAQARYPDARDWLLRNWAGAAAGFAHVAPAAEPSVMSHRDAASVLHHSVVDPVALLEPVTDYHEQQAAEAEAAEAAAAVPARRPWVGPRRLLMLIVLAYLVLDTTVFLWLAFVVATALLGIKGLWRWVAELSEDIVELMVVDSRGTAHAQEDGAETTKRSSKSRRSRTSRRHRTVRRAGDGDEQDEGMGESASGKPRRRKRVERVSRDTA</sequence>
<proteinExistence type="predicted"/>
<feature type="region of interest" description="Disordered" evidence="1">
    <location>
        <begin position="166"/>
        <end position="270"/>
    </location>
</feature>
<reference evidence="4" key="2">
    <citation type="submission" date="2009-11" db="EMBL/GenBank/DDBJ databases">
        <title>The Genome Sequence of Allomyces macrogynus strain ATCC 38327.</title>
        <authorList>
            <consortium name="The Broad Institute Genome Sequencing Platform"/>
            <person name="Russ C."/>
            <person name="Cuomo C."/>
            <person name="Shea T."/>
            <person name="Young S.K."/>
            <person name="Zeng Q."/>
            <person name="Koehrsen M."/>
            <person name="Haas B."/>
            <person name="Borodovsky M."/>
            <person name="Guigo R."/>
            <person name="Alvarado L."/>
            <person name="Berlin A."/>
            <person name="Borenstein D."/>
            <person name="Chen Z."/>
            <person name="Engels R."/>
            <person name="Freedman E."/>
            <person name="Gellesch M."/>
            <person name="Goldberg J."/>
            <person name="Griggs A."/>
            <person name="Gujja S."/>
            <person name="Heiman D."/>
            <person name="Hepburn T."/>
            <person name="Howarth C."/>
            <person name="Jen D."/>
            <person name="Larson L."/>
            <person name="Lewis B."/>
            <person name="Mehta T."/>
            <person name="Park D."/>
            <person name="Pearson M."/>
            <person name="Roberts A."/>
            <person name="Saif S."/>
            <person name="Shenoy N."/>
            <person name="Sisk P."/>
            <person name="Stolte C."/>
            <person name="Sykes S."/>
            <person name="Walk T."/>
            <person name="White J."/>
            <person name="Yandava C."/>
            <person name="Burger G."/>
            <person name="Gray M.W."/>
            <person name="Holland P.W.H."/>
            <person name="King N."/>
            <person name="Lang F.B.F."/>
            <person name="Roger A.J."/>
            <person name="Ruiz-Trillo I."/>
            <person name="Lander E."/>
            <person name="Nusbaum C."/>
        </authorList>
    </citation>
    <scope>NUCLEOTIDE SEQUENCE [LARGE SCALE GENOMIC DNA]</scope>
    <source>
        <strain evidence="4">ATCC 38327</strain>
    </source>
</reference>
<dbReference type="AlphaFoldDB" id="A0A0L0SM90"/>
<feature type="region of interest" description="Disordered" evidence="1">
    <location>
        <begin position="72"/>
        <end position="101"/>
    </location>
</feature>
<dbReference type="OrthoDB" id="10414613at2759"/>
<feature type="compositionally biased region" description="Pro residues" evidence="1">
    <location>
        <begin position="243"/>
        <end position="270"/>
    </location>
</feature>